<organism evidence="2 3">
    <name type="scientific">Halovenus salina</name>
    <dbReference type="NCBI Taxonomy" id="1510225"/>
    <lineage>
        <taxon>Archaea</taxon>
        <taxon>Methanobacteriati</taxon>
        <taxon>Methanobacteriota</taxon>
        <taxon>Stenosarchaea group</taxon>
        <taxon>Halobacteria</taxon>
        <taxon>Halobacteriales</taxon>
        <taxon>Haloarculaceae</taxon>
        <taxon>Halovenus</taxon>
    </lineage>
</organism>
<keyword evidence="1" id="KW-0472">Membrane</keyword>
<feature type="transmembrane region" description="Helical" evidence="1">
    <location>
        <begin position="6"/>
        <end position="30"/>
    </location>
</feature>
<keyword evidence="3" id="KW-1185">Reference proteome</keyword>
<gene>
    <name evidence="2" type="ORF">ACFQQG_06860</name>
</gene>
<dbReference type="Proteomes" id="UP001596445">
    <property type="component" value="Unassembled WGS sequence"/>
</dbReference>
<evidence type="ECO:0000313" key="3">
    <source>
        <dbReference type="Proteomes" id="UP001596445"/>
    </source>
</evidence>
<evidence type="ECO:0000256" key="1">
    <source>
        <dbReference type="SAM" id="Phobius"/>
    </source>
</evidence>
<protein>
    <submittedName>
        <fullName evidence="2">Uncharacterized protein</fullName>
    </submittedName>
</protein>
<keyword evidence="1" id="KW-0812">Transmembrane</keyword>
<dbReference type="Pfam" id="PF23928">
    <property type="entry name" value="DUF7266"/>
    <property type="match status" value="1"/>
</dbReference>
<dbReference type="RefSeq" id="WP_267163746.1">
    <property type="nucleotide sequence ID" value="NZ_CP112972.1"/>
</dbReference>
<proteinExistence type="predicted"/>
<dbReference type="InterPro" id="IPR055690">
    <property type="entry name" value="DUF7266"/>
</dbReference>
<evidence type="ECO:0000313" key="2">
    <source>
        <dbReference type="EMBL" id="MFC7057935.1"/>
    </source>
</evidence>
<sequence length="153" mass="16413">MDQRAVSIAITHALTLAITTVLVSGLLIGAGSVLEGQEKRVAESQFDEIGSDLTAQINTLDRLNETGSSVNVTVEPEYPEGVGGRSWNFKLVPGNQSNVYDTPSVIQIESPHYEQTAEYPLGNETRIEYGSPENSDSPALSLCNGEITLGECE</sequence>
<dbReference type="AlphaFoldDB" id="A0ABD5VXJ4"/>
<keyword evidence="1" id="KW-1133">Transmembrane helix</keyword>
<reference evidence="2 3" key="1">
    <citation type="journal article" date="2019" name="Int. J. Syst. Evol. Microbiol.">
        <title>The Global Catalogue of Microorganisms (GCM) 10K type strain sequencing project: providing services to taxonomists for standard genome sequencing and annotation.</title>
        <authorList>
            <consortium name="The Broad Institute Genomics Platform"/>
            <consortium name="The Broad Institute Genome Sequencing Center for Infectious Disease"/>
            <person name="Wu L."/>
            <person name="Ma J."/>
        </authorList>
    </citation>
    <scope>NUCLEOTIDE SEQUENCE [LARGE SCALE GENOMIC DNA]</scope>
    <source>
        <strain evidence="2 3">JCM 30072</strain>
    </source>
</reference>
<dbReference type="GeneID" id="76629888"/>
<comment type="caution">
    <text evidence="2">The sequence shown here is derived from an EMBL/GenBank/DDBJ whole genome shotgun (WGS) entry which is preliminary data.</text>
</comment>
<name>A0ABD5VXJ4_9EURY</name>
<dbReference type="EMBL" id="JBHSZI010000001">
    <property type="protein sequence ID" value="MFC7057935.1"/>
    <property type="molecule type" value="Genomic_DNA"/>
</dbReference>
<accession>A0ABD5VXJ4</accession>